<dbReference type="InterPro" id="IPR010290">
    <property type="entry name" value="TM_effector"/>
</dbReference>
<evidence type="ECO:0008006" key="9">
    <source>
        <dbReference type="Google" id="ProtNLM"/>
    </source>
</evidence>
<keyword evidence="3" id="KW-1003">Cell membrane</keyword>
<comment type="subcellular location">
    <subcellularLocation>
        <location evidence="1">Cell membrane</location>
        <topology evidence="1">Multi-pass membrane protein</topology>
    </subcellularLocation>
</comment>
<keyword evidence="4 7" id="KW-0812">Transmembrane</keyword>
<dbReference type="AlphaFoldDB" id="A0A381UV34"/>
<feature type="transmembrane region" description="Helical" evidence="7">
    <location>
        <begin position="41"/>
        <end position="61"/>
    </location>
</feature>
<dbReference type="Pfam" id="PF05977">
    <property type="entry name" value="MFS_3"/>
    <property type="match status" value="1"/>
</dbReference>
<dbReference type="GO" id="GO:0005886">
    <property type="term" value="C:plasma membrane"/>
    <property type="evidence" value="ECO:0007669"/>
    <property type="project" value="UniProtKB-SubCell"/>
</dbReference>
<feature type="transmembrane region" description="Helical" evidence="7">
    <location>
        <begin position="339"/>
        <end position="361"/>
    </location>
</feature>
<evidence type="ECO:0000256" key="2">
    <source>
        <dbReference type="ARBA" id="ARBA00022448"/>
    </source>
</evidence>
<dbReference type="EMBL" id="UINC01007202">
    <property type="protein sequence ID" value="SVA31995.1"/>
    <property type="molecule type" value="Genomic_DNA"/>
</dbReference>
<evidence type="ECO:0000313" key="8">
    <source>
        <dbReference type="EMBL" id="SVA31995.1"/>
    </source>
</evidence>
<feature type="transmembrane region" description="Helical" evidence="7">
    <location>
        <begin position="73"/>
        <end position="92"/>
    </location>
</feature>
<feature type="non-terminal residue" evidence="8">
    <location>
        <position position="1"/>
    </location>
</feature>
<evidence type="ECO:0000256" key="6">
    <source>
        <dbReference type="ARBA" id="ARBA00023136"/>
    </source>
</evidence>
<feature type="transmembrane region" description="Helical" evidence="7">
    <location>
        <begin position="302"/>
        <end position="327"/>
    </location>
</feature>
<reference evidence="8" key="1">
    <citation type="submission" date="2018-05" db="EMBL/GenBank/DDBJ databases">
        <authorList>
            <person name="Lanie J.A."/>
            <person name="Ng W.-L."/>
            <person name="Kazmierczak K.M."/>
            <person name="Andrzejewski T.M."/>
            <person name="Davidsen T.M."/>
            <person name="Wayne K.J."/>
            <person name="Tettelin H."/>
            <person name="Glass J.I."/>
            <person name="Rusch D."/>
            <person name="Podicherti R."/>
            <person name="Tsui H.-C.T."/>
            <person name="Winkler M.E."/>
        </authorList>
    </citation>
    <scope>NUCLEOTIDE SEQUENCE</scope>
</reference>
<feature type="transmembrane region" description="Helical" evidence="7">
    <location>
        <begin position="98"/>
        <end position="119"/>
    </location>
</feature>
<dbReference type="PANTHER" id="PTHR23513">
    <property type="entry name" value="INTEGRAL MEMBRANE EFFLUX PROTEIN-RELATED"/>
    <property type="match status" value="1"/>
</dbReference>
<gene>
    <name evidence="8" type="ORF">METZ01_LOCUS84849</name>
</gene>
<protein>
    <recommendedName>
        <fullName evidence="9">Major facilitator superfamily (MFS) profile domain-containing protein</fullName>
    </recommendedName>
</protein>
<feature type="transmembrane region" description="Helical" evidence="7">
    <location>
        <begin position="367"/>
        <end position="387"/>
    </location>
</feature>
<evidence type="ECO:0000256" key="4">
    <source>
        <dbReference type="ARBA" id="ARBA00022692"/>
    </source>
</evidence>
<dbReference type="CDD" id="cd06173">
    <property type="entry name" value="MFS_MefA_like"/>
    <property type="match status" value="1"/>
</dbReference>
<keyword evidence="5 7" id="KW-1133">Transmembrane helix</keyword>
<feature type="transmembrane region" description="Helical" evidence="7">
    <location>
        <begin position="7"/>
        <end position="35"/>
    </location>
</feature>
<accession>A0A381UV34</accession>
<proteinExistence type="predicted"/>
<sequence length="398" mass="43584">VFKNPKFVFYMLGQGSWFLSQGLQMVLFPTILVLMLNVSPAAYGLAQVSLLAPSIFLIVLGGTFADRVDARSILAIIHFLASLPLILILLAVKNDTLSYQIMIIYGLSMGIAQAFALPARDSLLNKVADGNIQKTVITSMLIQFSCQLWGMSMGGLADTWGIIPLVIFQGTALMVGGYFAFKLPKNLYTTKLPNIKETFNEIKEGFFEVRNSKEIFPVTLAMTIVGICYMGNNLVALPYITTERYGMGSAGFATVTSSFWAGTIFSNLVLIYNQNIKNWGFVMVLALFVGTILIFLAFDMPFWLFCLLIFVWGSGAGVVISMSRTIIQTFAKESHRGRILSVYSLALFSSGPLGALISGFLIQNFGIANNVIFASTVSFISISLLCLKTDVTKIKAPE</sequence>
<dbReference type="InterPro" id="IPR036259">
    <property type="entry name" value="MFS_trans_sf"/>
</dbReference>
<keyword evidence="6 7" id="KW-0472">Membrane</keyword>
<dbReference type="SUPFAM" id="SSF103473">
    <property type="entry name" value="MFS general substrate transporter"/>
    <property type="match status" value="1"/>
</dbReference>
<evidence type="ECO:0000256" key="3">
    <source>
        <dbReference type="ARBA" id="ARBA00022475"/>
    </source>
</evidence>
<evidence type="ECO:0000256" key="7">
    <source>
        <dbReference type="SAM" id="Phobius"/>
    </source>
</evidence>
<keyword evidence="2" id="KW-0813">Transport</keyword>
<feature type="transmembrane region" description="Helical" evidence="7">
    <location>
        <begin position="279"/>
        <end position="296"/>
    </location>
</feature>
<feature type="transmembrane region" description="Helical" evidence="7">
    <location>
        <begin position="252"/>
        <end position="272"/>
    </location>
</feature>
<organism evidence="8">
    <name type="scientific">marine metagenome</name>
    <dbReference type="NCBI Taxonomy" id="408172"/>
    <lineage>
        <taxon>unclassified sequences</taxon>
        <taxon>metagenomes</taxon>
        <taxon>ecological metagenomes</taxon>
    </lineage>
</organism>
<dbReference type="Gene3D" id="1.20.1250.20">
    <property type="entry name" value="MFS general substrate transporter like domains"/>
    <property type="match status" value="1"/>
</dbReference>
<feature type="transmembrane region" description="Helical" evidence="7">
    <location>
        <begin position="215"/>
        <end position="240"/>
    </location>
</feature>
<dbReference type="PANTHER" id="PTHR23513:SF6">
    <property type="entry name" value="MAJOR FACILITATOR SUPERFAMILY ASSOCIATED DOMAIN-CONTAINING PROTEIN"/>
    <property type="match status" value="1"/>
</dbReference>
<evidence type="ECO:0000256" key="5">
    <source>
        <dbReference type="ARBA" id="ARBA00022989"/>
    </source>
</evidence>
<feature type="transmembrane region" description="Helical" evidence="7">
    <location>
        <begin position="162"/>
        <end position="181"/>
    </location>
</feature>
<evidence type="ECO:0000256" key="1">
    <source>
        <dbReference type="ARBA" id="ARBA00004651"/>
    </source>
</evidence>
<name>A0A381UV34_9ZZZZ</name>